<gene>
    <name evidence="1" type="ORF">Patl1_24282</name>
</gene>
<keyword evidence="2" id="KW-1185">Reference proteome</keyword>
<evidence type="ECO:0000313" key="1">
    <source>
        <dbReference type="EMBL" id="KAJ0079265.1"/>
    </source>
</evidence>
<sequence>MFLVNNALKTLHVHTRRVASRTVCEYHLPLKRSQCTYHSPTNPTHVNLLTIASNSKSLLQTKQTHAFARLNGFLPGSVSLCATLILRYAGFKEPNACFLLFEQTINYCHTAFLWNTFIRALSVACVHDGFVTYNQMVRTGVSLDDHTFPFVLKVCADNLELQKGHPSEASYVFHYMPVKDVVTWNAMITNLTQNGLQLAALELVREMVVHNKIPDSVTLISVLPTCARGGFLRPGKEIHAVTIRKGFNFDLFVTNALTDMYAKCGCLDLAQRVFDISLRDELSYNILIASYAETSDCSKSLSLFSEMGLIGMMHDVVSFVGAISACANLAASKQGKEIHGVVMRNFFHAHLFVANSLLDFYSRCGRIDIANKIFERIPNKNAASWNTMILGYGMIGELDIAINLFENMREDGVEYDSVSYIAVLLACSHEGFVEKGRKYFEEMQAQNIKPTQMHYACMVDLLGRAGLMEDAVELVKNLPIIPDANVWCALLGACRIHGNTKLGSWAAEHLIKLKPEHCWYNTPLSNMYAEAGKWDKANKIRELMKLIGEKKNPGYSWDQSRDQVKAFVVGEVMENYTIGGGEACLVLSVGSINSEPENLLSLMWTGNNITRPFRVAGAAALAPFIYQGLKKIQNYFKLPNLVNAFAPCCLHSRCIVFNRRWLAHPF</sequence>
<dbReference type="Proteomes" id="UP001164250">
    <property type="component" value="Chromosome 13"/>
</dbReference>
<accession>A0ACC0ZVN8</accession>
<organism evidence="1 2">
    <name type="scientific">Pistacia atlantica</name>
    <dbReference type="NCBI Taxonomy" id="434234"/>
    <lineage>
        <taxon>Eukaryota</taxon>
        <taxon>Viridiplantae</taxon>
        <taxon>Streptophyta</taxon>
        <taxon>Embryophyta</taxon>
        <taxon>Tracheophyta</taxon>
        <taxon>Spermatophyta</taxon>
        <taxon>Magnoliopsida</taxon>
        <taxon>eudicotyledons</taxon>
        <taxon>Gunneridae</taxon>
        <taxon>Pentapetalae</taxon>
        <taxon>rosids</taxon>
        <taxon>malvids</taxon>
        <taxon>Sapindales</taxon>
        <taxon>Anacardiaceae</taxon>
        <taxon>Pistacia</taxon>
    </lineage>
</organism>
<reference evidence="2" key="1">
    <citation type="journal article" date="2023" name="G3 (Bethesda)">
        <title>Genome assembly and association tests identify interacting loci associated with vigor, precocity, and sex in interspecific pistachio rootstocks.</title>
        <authorList>
            <person name="Palmer W."/>
            <person name="Jacygrad E."/>
            <person name="Sagayaradj S."/>
            <person name="Cavanaugh K."/>
            <person name="Han R."/>
            <person name="Bertier L."/>
            <person name="Beede B."/>
            <person name="Kafkas S."/>
            <person name="Golino D."/>
            <person name="Preece J."/>
            <person name="Michelmore R."/>
        </authorList>
    </citation>
    <scope>NUCLEOTIDE SEQUENCE [LARGE SCALE GENOMIC DNA]</scope>
</reference>
<evidence type="ECO:0000313" key="2">
    <source>
        <dbReference type="Proteomes" id="UP001164250"/>
    </source>
</evidence>
<protein>
    <submittedName>
        <fullName evidence="1">Uncharacterized protein</fullName>
    </submittedName>
</protein>
<comment type="caution">
    <text evidence="1">The sequence shown here is derived from an EMBL/GenBank/DDBJ whole genome shotgun (WGS) entry which is preliminary data.</text>
</comment>
<name>A0ACC0ZVN8_9ROSI</name>
<dbReference type="EMBL" id="CM047909">
    <property type="protein sequence ID" value="KAJ0079265.1"/>
    <property type="molecule type" value="Genomic_DNA"/>
</dbReference>
<proteinExistence type="predicted"/>